<dbReference type="InterPro" id="IPR016181">
    <property type="entry name" value="Acyl_CoA_acyltransferase"/>
</dbReference>
<dbReference type="PANTHER" id="PTHR43800:SF1">
    <property type="entry name" value="PEPTIDYL-LYSINE N-ACETYLTRANSFERASE YJAB"/>
    <property type="match status" value="1"/>
</dbReference>
<name>A0A0S2W2T1_9FIRM</name>
<feature type="domain" description="N-acetyltransferase" evidence="3">
    <location>
        <begin position="1"/>
        <end position="141"/>
    </location>
</feature>
<dbReference type="KEGG" id="ibu:IB211_01174c"/>
<dbReference type="SUPFAM" id="SSF55729">
    <property type="entry name" value="Acyl-CoA N-acyltransferases (Nat)"/>
    <property type="match status" value="1"/>
</dbReference>
<proteinExistence type="predicted"/>
<keyword evidence="2" id="KW-0012">Acyltransferase</keyword>
<keyword evidence="1 4" id="KW-0808">Transferase</keyword>
<evidence type="ECO:0000313" key="5">
    <source>
        <dbReference type="Proteomes" id="UP000064844"/>
    </source>
</evidence>
<dbReference type="CDD" id="cd04301">
    <property type="entry name" value="NAT_SF"/>
    <property type="match status" value="1"/>
</dbReference>
<protein>
    <submittedName>
        <fullName evidence="4">Acetyltransferase</fullName>
    </submittedName>
</protein>
<dbReference type="PROSITE" id="PS51186">
    <property type="entry name" value="GNAT"/>
    <property type="match status" value="1"/>
</dbReference>
<gene>
    <name evidence="4" type="ORF">IB211_01174c</name>
</gene>
<evidence type="ECO:0000256" key="1">
    <source>
        <dbReference type="ARBA" id="ARBA00022679"/>
    </source>
</evidence>
<evidence type="ECO:0000313" key="4">
    <source>
        <dbReference type="EMBL" id="ALP93567.1"/>
    </source>
</evidence>
<dbReference type="Pfam" id="PF13673">
    <property type="entry name" value="Acetyltransf_10"/>
    <property type="match status" value="1"/>
</dbReference>
<dbReference type="Gene3D" id="3.40.630.30">
    <property type="match status" value="1"/>
</dbReference>
<reference evidence="5" key="2">
    <citation type="submission" date="2015-04" db="EMBL/GenBank/DDBJ databases">
        <title>A butyrogenic pathway from the amino acid lysine in a human gut commensal.</title>
        <authorList>
            <person name="de Vos W.M."/>
            <person name="Bui N.T.P."/>
            <person name="Plugge C.M."/>
            <person name="Ritari J."/>
        </authorList>
    </citation>
    <scope>NUCLEOTIDE SEQUENCE [LARGE SCALE GENOMIC DNA]</scope>
    <source>
        <strain evidence="5">AF211</strain>
    </source>
</reference>
<evidence type="ECO:0000256" key="2">
    <source>
        <dbReference type="ARBA" id="ARBA00023315"/>
    </source>
</evidence>
<dbReference type="EMBL" id="CP011307">
    <property type="protein sequence ID" value="ALP93567.1"/>
    <property type="molecule type" value="Genomic_DNA"/>
</dbReference>
<reference evidence="4 5" key="1">
    <citation type="journal article" date="2015" name="Nat. Commun.">
        <title>Production of butyrate from lysine and the Amadori product fructoselysine by a human gut commensal.</title>
        <authorList>
            <person name="Bui T.P."/>
            <person name="Ritari J."/>
            <person name="Boeren S."/>
            <person name="de Waard P."/>
            <person name="Plugge C.M."/>
            <person name="de Vos W.M."/>
        </authorList>
    </citation>
    <scope>NUCLEOTIDE SEQUENCE [LARGE SCALE GENOMIC DNA]</scope>
    <source>
        <strain evidence="4 5">AF211</strain>
    </source>
</reference>
<dbReference type="Proteomes" id="UP000064844">
    <property type="component" value="Chromosome"/>
</dbReference>
<dbReference type="STRING" id="1297617.IB211_01174c"/>
<accession>A0A0S2W2T1</accession>
<dbReference type="RefSeq" id="WP_033117844.1">
    <property type="nucleotide sequence ID" value="NZ_CALICV010000047.1"/>
</dbReference>
<keyword evidence="5" id="KW-1185">Reference proteome</keyword>
<sequence length="141" mass="16489">MIRKLQEADINRVATIWFAVNITAHNFISAQYWMDHFEIVQEMFPQAEVYVYEEGASIQGFIGLQEDYIAGIFVSGEAQSSGIGRRLIHFAKGIRSQLRLDVYQKNTRAVRFYQREGFEISGEHTEQNTGEREYSMIWKRQ</sequence>
<dbReference type="GO" id="GO:0016747">
    <property type="term" value="F:acyltransferase activity, transferring groups other than amino-acyl groups"/>
    <property type="evidence" value="ECO:0007669"/>
    <property type="project" value="InterPro"/>
</dbReference>
<dbReference type="InterPro" id="IPR000182">
    <property type="entry name" value="GNAT_dom"/>
</dbReference>
<dbReference type="AlphaFoldDB" id="A0A0S2W2T1"/>
<evidence type="ECO:0000259" key="3">
    <source>
        <dbReference type="PROSITE" id="PS51186"/>
    </source>
</evidence>
<dbReference type="PANTHER" id="PTHR43800">
    <property type="entry name" value="PEPTIDYL-LYSINE N-ACETYLTRANSFERASE YJAB"/>
    <property type="match status" value="1"/>
</dbReference>
<organism evidence="4 5">
    <name type="scientific">Intestinimonas butyriciproducens</name>
    <dbReference type="NCBI Taxonomy" id="1297617"/>
    <lineage>
        <taxon>Bacteria</taxon>
        <taxon>Bacillati</taxon>
        <taxon>Bacillota</taxon>
        <taxon>Clostridia</taxon>
        <taxon>Eubacteriales</taxon>
        <taxon>Intestinimonas</taxon>
    </lineage>
</organism>